<dbReference type="AlphaFoldDB" id="A0A820NKU5"/>
<protein>
    <submittedName>
        <fullName evidence="2">Uncharacterized protein</fullName>
    </submittedName>
</protein>
<name>A0A820NKU5_9BILA</name>
<comment type="caution">
    <text evidence="2">The sequence shown here is derived from an EMBL/GenBank/DDBJ whole genome shotgun (WGS) entry which is preliminary data.</text>
</comment>
<accession>A0A820NKU5</accession>
<feature type="non-terminal residue" evidence="2">
    <location>
        <position position="1"/>
    </location>
</feature>
<keyword evidence="1" id="KW-1133">Transmembrane helix</keyword>
<evidence type="ECO:0000313" key="2">
    <source>
        <dbReference type="EMBL" id="CAF4393451.1"/>
    </source>
</evidence>
<sequence>IMHIYNEFKSLFIIVAFLGYIFLVSGLIINFLQLCSYIIWPFSKELYRKMNRYLALGIWSRKYSYY</sequence>
<feature type="transmembrane region" description="Helical" evidence="1">
    <location>
        <begin position="12"/>
        <end position="40"/>
    </location>
</feature>
<organism evidence="2 3">
    <name type="scientific">Rotaria sordida</name>
    <dbReference type="NCBI Taxonomy" id="392033"/>
    <lineage>
        <taxon>Eukaryota</taxon>
        <taxon>Metazoa</taxon>
        <taxon>Spiralia</taxon>
        <taxon>Gnathifera</taxon>
        <taxon>Rotifera</taxon>
        <taxon>Eurotatoria</taxon>
        <taxon>Bdelloidea</taxon>
        <taxon>Philodinida</taxon>
        <taxon>Philodinidae</taxon>
        <taxon>Rotaria</taxon>
    </lineage>
</organism>
<keyword evidence="1" id="KW-0472">Membrane</keyword>
<evidence type="ECO:0000313" key="3">
    <source>
        <dbReference type="Proteomes" id="UP000663874"/>
    </source>
</evidence>
<reference evidence="2" key="1">
    <citation type="submission" date="2021-02" db="EMBL/GenBank/DDBJ databases">
        <authorList>
            <person name="Nowell W R."/>
        </authorList>
    </citation>
    <scope>NUCLEOTIDE SEQUENCE</scope>
</reference>
<gene>
    <name evidence="2" type="ORF">FNK824_LOCUS43702</name>
</gene>
<evidence type="ECO:0000256" key="1">
    <source>
        <dbReference type="SAM" id="Phobius"/>
    </source>
</evidence>
<keyword evidence="1" id="KW-0812">Transmembrane</keyword>
<proteinExistence type="predicted"/>
<dbReference type="EMBL" id="CAJOBE010063375">
    <property type="protein sequence ID" value="CAF4393451.1"/>
    <property type="molecule type" value="Genomic_DNA"/>
</dbReference>
<dbReference type="Proteomes" id="UP000663874">
    <property type="component" value="Unassembled WGS sequence"/>
</dbReference>